<comment type="similarity">
    <text evidence="1">Belongs to the short-chain dehydrogenases/reductases (SDR) family.</text>
</comment>
<dbReference type="AlphaFoldDB" id="A0A8H8UC34"/>
<dbReference type="SUPFAM" id="SSF51735">
    <property type="entry name" value="NAD(P)-binding Rossmann-fold domains"/>
    <property type="match status" value="1"/>
</dbReference>
<dbReference type="GO" id="GO:0016491">
    <property type="term" value="F:oxidoreductase activity"/>
    <property type="evidence" value="ECO:0007669"/>
    <property type="project" value="UniProtKB-KW"/>
</dbReference>
<reference evidence="4 5" key="1">
    <citation type="submission" date="2018-05" db="EMBL/GenBank/DDBJ databases">
        <title>Genome sequencing and assembly of the regulated plant pathogen Lachnellula willkommii and related sister species for the development of diagnostic species identification markers.</title>
        <authorList>
            <person name="Giroux E."/>
            <person name="Bilodeau G."/>
        </authorList>
    </citation>
    <scope>NUCLEOTIDE SEQUENCE [LARGE SCALE GENOMIC DNA]</scope>
    <source>
        <strain evidence="4 5">CBS 197.66</strain>
    </source>
</reference>
<gene>
    <name evidence="4" type="ORF">LSUB1_G002558</name>
</gene>
<evidence type="ECO:0000313" key="4">
    <source>
        <dbReference type="EMBL" id="TVY41901.1"/>
    </source>
</evidence>
<dbReference type="PANTHER" id="PTHR24320">
    <property type="entry name" value="RETINOL DEHYDROGENASE"/>
    <property type="match status" value="1"/>
</dbReference>
<evidence type="ECO:0000313" key="5">
    <source>
        <dbReference type="Proteomes" id="UP000462212"/>
    </source>
</evidence>
<dbReference type="PANTHER" id="PTHR24320:SF282">
    <property type="entry name" value="WW DOMAIN-CONTAINING OXIDOREDUCTASE"/>
    <property type="match status" value="1"/>
</dbReference>
<dbReference type="InterPro" id="IPR036291">
    <property type="entry name" value="NAD(P)-bd_dom_sf"/>
</dbReference>
<dbReference type="EMBL" id="QGMJ01000118">
    <property type="protein sequence ID" value="TVY41901.1"/>
    <property type="molecule type" value="Genomic_DNA"/>
</dbReference>
<accession>A0A8H8UC34</accession>
<name>A0A8H8UC34_9HELO</name>
<dbReference type="Gene3D" id="3.40.50.720">
    <property type="entry name" value="NAD(P)-binding Rossmann-like Domain"/>
    <property type="match status" value="1"/>
</dbReference>
<evidence type="ECO:0000256" key="2">
    <source>
        <dbReference type="ARBA" id="ARBA00022857"/>
    </source>
</evidence>
<evidence type="ECO:0000256" key="1">
    <source>
        <dbReference type="ARBA" id="ARBA00006484"/>
    </source>
</evidence>
<dbReference type="InterPro" id="IPR002347">
    <property type="entry name" value="SDR_fam"/>
</dbReference>
<comment type="caution">
    <text evidence="4">The sequence shown here is derived from an EMBL/GenBank/DDBJ whole genome shotgun (WGS) entry which is preliminary data.</text>
</comment>
<dbReference type="Proteomes" id="UP000462212">
    <property type="component" value="Unassembled WGS sequence"/>
</dbReference>
<dbReference type="PRINTS" id="PR00081">
    <property type="entry name" value="GDHRDH"/>
</dbReference>
<keyword evidence="5" id="KW-1185">Reference proteome</keyword>
<dbReference type="OrthoDB" id="191139at2759"/>
<keyword evidence="3" id="KW-0560">Oxidoreductase</keyword>
<keyword evidence="2" id="KW-0521">NADP</keyword>
<proteinExistence type="inferred from homology"/>
<protein>
    <submittedName>
        <fullName evidence="4">Putative oxidoreductase</fullName>
    </submittedName>
</protein>
<sequence>MQLLGFVDNGFRPENDIPDLSGKVILVTGGLGKESVLQLAKHNPSQIFLAARSAEKGQTAVEEVKAIVPGAKITFLQLDLSSYASISKAAKLVNASVDRLDILINNAGIMMTPPNTTMDGFEIQFGTNHIGHALLTKLLLPKLQATAKEQPEADVRIITLSSSGHKWAPDGGLDLGNVHSEQRNLSTRELYGQSKLANILYSNELARRYPDIRCISLHPGSVNTGLSRGLNASYPLVAPVVNFVKWTRIITLDVHQGTFNQLWAATAKEAKSGKYYNPVGQEVTTSKYAQDLELGKRLWDFTEAEFSKLSL</sequence>
<evidence type="ECO:0000256" key="3">
    <source>
        <dbReference type="ARBA" id="ARBA00023002"/>
    </source>
</evidence>
<dbReference type="Pfam" id="PF00106">
    <property type="entry name" value="adh_short"/>
    <property type="match status" value="1"/>
</dbReference>
<organism evidence="4 5">
    <name type="scientific">Lachnellula subtilissima</name>
    <dbReference type="NCBI Taxonomy" id="602034"/>
    <lineage>
        <taxon>Eukaryota</taxon>
        <taxon>Fungi</taxon>
        <taxon>Dikarya</taxon>
        <taxon>Ascomycota</taxon>
        <taxon>Pezizomycotina</taxon>
        <taxon>Leotiomycetes</taxon>
        <taxon>Helotiales</taxon>
        <taxon>Lachnaceae</taxon>
        <taxon>Lachnellula</taxon>
    </lineage>
</organism>